<protein>
    <recommendedName>
        <fullName evidence="2">PhoU domain-containing protein</fullName>
    </recommendedName>
</protein>
<reference evidence="1" key="1">
    <citation type="submission" date="2015-06" db="EMBL/GenBank/DDBJ databases">
        <authorList>
            <person name="Joergensen T."/>
        </authorList>
    </citation>
    <scope>NUCLEOTIDE SEQUENCE</scope>
    <source>
        <strain evidence="1">RGFK1098</strain>
    </source>
</reference>
<dbReference type="EMBL" id="LN853679">
    <property type="protein sequence ID" value="CRY96459.1"/>
    <property type="molecule type" value="Genomic_DNA"/>
</dbReference>
<accession>A0A0H5Q4Y0</accession>
<reference evidence="1" key="2">
    <citation type="submission" date="2015-07" db="EMBL/GenBank/DDBJ databases">
        <title>Plasmids, circular viruses and viroids from rat gut.</title>
        <authorList>
            <person name="Jorgensen T.J."/>
            <person name="Hansen M.A."/>
            <person name="Xu Z."/>
            <person name="Tabak M.A."/>
            <person name="Sorensen S.J."/>
            <person name="Hansen L.H."/>
        </authorList>
    </citation>
    <scope>NUCLEOTIDE SEQUENCE</scope>
    <source>
        <strain evidence="1">RGFK1098</strain>
    </source>
</reference>
<evidence type="ECO:0000313" key="1">
    <source>
        <dbReference type="EMBL" id="CRY96459.1"/>
    </source>
</evidence>
<evidence type="ECO:0008006" key="2">
    <source>
        <dbReference type="Google" id="ProtNLM"/>
    </source>
</evidence>
<organism evidence="1">
    <name type="scientific">uncultured prokaryote</name>
    <dbReference type="NCBI Taxonomy" id="198431"/>
    <lineage>
        <taxon>unclassified sequences</taxon>
        <taxon>environmental samples</taxon>
    </lineage>
</organism>
<name>A0A0H5Q4Y0_9ZZZZ</name>
<proteinExistence type="predicted"/>
<dbReference type="AlphaFoldDB" id="A0A0H5Q4Y0"/>
<sequence length="70" mass="7950">MAAMKFIDEARIQLETELLDLGNILRMTGEAAGEEAPTWLYVVEGRFERIQEKASAYMMAIHEHARPVLS</sequence>